<dbReference type="GO" id="GO:0015562">
    <property type="term" value="F:efflux transmembrane transporter activity"/>
    <property type="evidence" value="ECO:0007669"/>
    <property type="project" value="TreeGrafter"/>
</dbReference>
<keyword evidence="5" id="KW-1185">Reference proteome</keyword>
<dbReference type="OrthoDB" id="9813967at2"/>
<dbReference type="Gene3D" id="2.40.30.170">
    <property type="match status" value="1"/>
</dbReference>
<dbReference type="RefSeq" id="WP_155066054.1">
    <property type="nucleotide sequence ID" value="NZ_WMIF01000046.1"/>
</dbReference>
<dbReference type="Proteomes" id="UP000442533">
    <property type="component" value="Unassembled WGS sequence"/>
</dbReference>
<dbReference type="Gene3D" id="2.40.50.100">
    <property type="match status" value="1"/>
</dbReference>
<feature type="signal peptide" evidence="2">
    <location>
        <begin position="1"/>
        <end position="20"/>
    </location>
</feature>
<gene>
    <name evidence="4" type="ORF">GL279_18320</name>
</gene>
<feature type="domain" description="Multidrug resistance protein MdtA-like barrel-sandwich hybrid" evidence="3">
    <location>
        <begin position="51"/>
        <end position="186"/>
    </location>
</feature>
<dbReference type="PANTHER" id="PTHR30469">
    <property type="entry name" value="MULTIDRUG RESISTANCE PROTEIN MDTA"/>
    <property type="match status" value="1"/>
</dbReference>
<keyword evidence="2" id="KW-0732">Signal</keyword>
<protein>
    <submittedName>
        <fullName evidence="4">Efflux RND transporter periplasmic adaptor subunit</fullName>
    </submittedName>
</protein>
<dbReference type="Pfam" id="PF25917">
    <property type="entry name" value="BSH_RND"/>
    <property type="match status" value="1"/>
</dbReference>
<dbReference type="NCBIfam" id="TIGR01730">
    <property type="entry name" value="RND_mfp"/>
    <property type="match status" value="1"/>
</dbReference>
<dbReference type="AlphaFoldDB" id="A0A844H8T2"/>
<dbReference type="EMBL" id="WMIF01000046">
    <property type="protein sequence ID" value="MTH36545.1"/>
    <property type="molecule type" value="Genomic_DNA"/>
</dbReference>
<proteinExistence type="inferred from homology"/>
<accession>A0A844H8T2</accession>
<sequence length="355" mass="36814">MLRLALILSLVTFSSRSVLAEDALAVEFVTVRETPLIYDVALTGTIHAVDTVEVGFRQGGRVVEVLVNEGDTVKSGQPLARTDPLQQEQAFRIAEAAVAAATAARDQAQQAMDRAQAMLERGVGTRADLDSAAQALSSAEGGLTQAAAQLDQARRALDDTVILAPTDAVVTARQVEPGQIVGAAQSVITLASSSGREAVFQTTDSPLLRHAIDAPVSLRGIDMPNLAMTAKISEIAPLVDPATGSVTVRARIDNPPPGLDLLGSPVQGAVHFPAGKGIAVPWTALTATGAQPAVWTVDAESRALLVAVRIERFANGTVILAGGISPGQVVVGAGSQLLYPGRKLRRANGAQEARP</sequence>
<organism evidence="4 5">
    <name type="scientific">Paracoccus limosus</name>
    <dbReference type="NCBI Taxonomy" id="913252"/>
    <lineage>
        <taxon>Bacteria</taxon>
        <taxon>Pseudomonadati</taxon>
        <taxon>Pseudomonadota</taxon>
        <taxon>Alphaproteobacteria</taxon>
        <taxon>Rhodobacterales</taxon>
        <taxon>Paracoccaceae</taxon>
        <taxon>Paracoccus</taxon>
    </lineage>
</organism>
<dbReference type="SUPFAM" id="SSF111369">
    <property type="entry name" value="HlyD-like secretion proteins"/>
    <property type="match status" value="1"/>
</dbReference>
<dbReference type="GO" id="GO:1990281">
    <property type="term" value="C:efflux pump complex"/>
    <property type="evidence" value="ECO:0007669"/>
    <property type="project" value="TreeGrafter"/>
</dbReference>
<evidence type="ECO:0000313" key="4">
    <source>
        <dbReference type="EMBL" id="MTH36545.1"/>
    </source>
</evidence>
<comment type="caution">
    <text evidence="4">The sequence shown here is derived from an EMBL/GenBank/DDBJ whole genome shotgun (WGS) entry which is preliminary data.</text>
</comment>
<dbReference type="Gene3D" id="2.40.420.20">
    <property type="match status" value="1"/>
</dbReference>
<dbReference type="Gene3D" id="1.10.287.470">
    <property type="entry name" value="Helix hairpin bin"/>
    <property type="match status" value="1"/>
</dbReference>
<evidence type="ECO:0000256" key="2">
    <source>
        <dbReference type="SAM" id="SignalP"/>
    </source>
</evidence>
<evidence type="ECO:0000259" key="3">
    <source>
        <dbReference type="Pfam" id="PF25917"/>
    </source>
</evidence>
<reference evidence="4 5" key="1">
    <citation type="submission" date="2019-11" db="EMBL/GenBank/DDBJ databases">
        <authorList>
            <person name="Dong K."/>
        </authorList>
    </citation>
    <scope>NUCLEOTIDE SEQUENCE [LARGE SCALE GENOMIC DNA]</scope>
    <source>
        <strain evidence="4 5">JCM 17370</strain>
    </source>
</reference>
<dbReference type="PANTHER" id="PTHR30469:SF38">
    <property type="entry name" value="HLYD FAMILY SECRETION PROTEIN"/>
    <property type="match status" value="1"/>
</dbReference>
<feature type="chain" id="PRO_5032523755" evidence="2">
    <location>
        <begin position="21"/>
        <end position="355"/>
    </location>
</feature>
<comment type="similarity">
    <text evidence="1">Belongs to the membrane fusion protein (MFP) (TC 8.A.1) family.</text>
</comment>
<evidence type="ECO:0000313" key="5">
    <source>
        <dbReference type="Proteomes" id="UP000442533"/>
    </source>
</evidence>
<dbReference type="InterPro" id="IPR006143">
    <property type="entry name" value="RND_pump_MFP"/>
</dbReference>
<dbReference type="InterPro" id="IPR058625">
    <property type="entry name" value="MdtA-like_BSH"/>
</dbReference>
<evidence type="ECO:0000256" key="1">
    <source>
        <dbReference type="ARBA" id="ARBA00009477"/>
    </source>
</evidence>
<name>A0A844H8T2_9RHOB</name>